<dbReference type="SUPFAM" id="SSF49344">
    <property type="entry name" value="CBD9-like"/>
    <property type="match status" value="1"/>
</dbReference>
<organism evidence="2">
    <name type="scientific">candidate division WOR-3 bacterium</name>
    <dbReference type="NCBI Taxonomy" id="2052148"/>
    <lineage>
        <taxon>Bacteria</taxon>
        <taxon>Bacteria division WOR-3</taxon>
    </lineage>
</organism>
<feature type="signal peptide" evidence="1">
    <location>
        <begin position="1"/>
        <end position="20"/>
    </location>
</feature>
<comment type="caution">
    <text evidence="2">The sequence shown here is derived from an EMBL/GenBank/DDBJ whole genome shotgun (WGS) entry which is preliminary data.</text>
</comment>
<dbReference type="Gene3D" id="2.60.40.1210">
    <property type="entry name" value="Cellobiose dehydrogenase, cytochrome domain"/>
    <property type="match status" value="1"/>
</dbReference>
<name>A0A7V3PTB9_UNCW3</name>
<proteinExistence type="predicted"/>
<protein>
    <recommendedName>
        <fullName evidence="3">DOMON domain-containing protein</fullName>
    </recommendedName>
</protein>
<evidence type="ECO:0008006" key="3">
    <source>
        <dbReference type="Google" id="ProtNLM"/>
    </source>
</evidence>
<accession>A0A7V3PTB9</accession>
<evidence type="ECO:0000256" key="1">
    <source>
        <dbReference type="SAM" id="SignalP"/>
    </source>
</evidence>
<keyword evidence="1" id="KW-0732">Signal</keyword>
<reference evidence="2" key="1">
    <citation type="journal article" date="2020" name="mSystems">
        <title>Genome- and Community-Level Interaction Insights into Carbon Utilization and Element Cycling Functions of Hydrothermarchaeota in Hydrothermal Sediment.</title>
        <authorList>
            <person name="Zhou Z."/>
            <person name="Liu Y."/>
            <person name="Xu W."/>
            <person name="Pan J."/>
            <person name="Luo Z.H."/>
            <person name="Li M."/>
        </authorList>
    </citation>
    <scope>NUCLEOTIDE SEQUENCE [LARGE SCALE GENOMIC DNA]</scope>
    <source>
        <strain evidence="2">SpSt-914</strain>
    </source>
</reference>
<gene>
    <name evidence="2" type="ORF">ENX16_03555</name>
</gene>
<sequence>MKKIMAAFILTLLVSFPVYAQQRIDTIVVPFDSLMDYRVSVDGYIDIEEEEYPASFQDPVTGITVHWGHDDSLIYVGMEARGKGWLAIGFGSPVMNGSNMIIGYYSDESAAVVNHVGVGKMHRSVKGNDSLIQDWEIDYDDETNTLVMEFIYPLHWPGLNGTTVDGLFPEKTYDLILARNSRSNSIAAKHAQRSRRVFIIAPKPIPSQQTESEQGKKDK</sequence>
<feature type="chain" id="PRO_5030590983" description="DOMON domain-containing protein" evidence="1">
    <location>
        <begin position="21"/>
        <end position="219"/>
    </location>
</feature>
<dbReference type="CDD" id="cd09631">
    <property type="entry name" value="DOMON_DOH"/>
    <property type="match status" value="1"/>
</dbReference>
<dbReference type="AlphaFoldDB" id="A0A7V3PTB9"/>
<dbReference type="InterPro" id="IPR045266">
    <property type="entry name" value="DOH_DOMON"/>
</dbReference>
<evidence type="ECO:0000313" key="2">
    <source>
        <dbReference type="EMBL" id="HGD13136.1"/>
    </source>
</evidence>
<dbReference type="EMBL" id="DTMZ01000079">
    <property type="protein sequence ID" value="HGD13136.1"/>
    <property type="molecule type" value="Genomic_DNA"/>
</dbReference>